<dbReference type="AlphaFoldDB" id="A0AAN7F3F3"/>
<dbReference type="SUPFAM" id="SSF101936">
    <property type="entry name" value="DNA-binding pseudobarrel domain"/>
    <property type="match status" value="1"/>
</dbReference>
<protein>
    <recommendedName>
        <fullName evidence="8">TF-B3 domain-containing protein</fullName>
    </recommendedName>
</protein>
<evidence type="ECO:0000256" key="7">
    <source>
        <dbReference type="SAM" id="MobiDB-lite"/>
    </source>
</evidence>
<evidence type="ECO:0000313" key="9">
    <source>
        <dbReference type="EMBL" id="KAK4584584.1"/>
    </source>
</evidence>
<name>A0AAN7F3F3_QUERU</name>
<gene>
    <name evidence="9" type="ORF">RGQ29_022344</name>
</gene>
<evidence type="ECO:0000259" key="8">
    <source>
        <dbReference type="PROSITE" id="PS50863"/>
    </source>
</evidence>
<sequence length="539" mass="60650">MLTIFKTKNNLVIMDQKVKREMEERGEEAAEEKEKQGPETTSGAAEEADDVTLAELSLSRIPKLKPKPRPKPKPMPMPLPKSNLNPDSNSIVPISSSSSPKPIEKKSKNKKENAIFKIHNSDVLSVNQVEMTASSRIGKHTFDGRGGALSSALIRAEEVQSNLQHEYPSFVKSLVRSHVASCFWMGLPGKFCKAHLPDKDTAITLEDEGGKQYVLKYIAYKTGLSAGWRQFSAAHNLLEGDVLVFQLVEPTKFKVYIIRPNDFTEVDGALGLLNLDALTKQNDADKDNAEMGIIASCNTVKKRPTTLPNYVVKRKKKRSGLQRSIPYLRQLAEQSENDSEEVGSEVLEGSKLPEPPVQFKDIKSFVRFNILVDGMPIDSELSEDIRRKYFKLCQSQNAFLHDSLVKGINYNLIVGIILETVNIADAIKASKLTTTREEFSSWDQTLKAFEQLGMNVRFLRSRLRRIISLAYESEGAKSTRTYLEARNEQSRTEDEMRNIEGKLAKLKEACDGFGAYIESLKSKSVRYEHKFQQEVTAPW</sequence>
<evidence type="ECO:0000256" key="1">
    <source>
        <dbReference type="ARBA" id="ARBA00004123"/>
    </source>
</evidence>
<evidence type="ECO:0000256" key="6">
    <source>
        <dbReference type="SAM" id="Coils"/>
    </source>
</evidence>
<dbReference type="SMART" id="SM01019">
    <property type="entry name" value="B3"/>
    <property type="match status" value="1"/>
</dbReference>
<comment type="subcellular location">
    <subcellularLocation>
        <location evidence="1">Nucleus</location>
    </subcellularLocation>
</comment>
<keyword evidence="6" id="KW-0175">Coiled coil</keyword>
<dbReference type="Pfam" id="PF02362">
    <property type="entry name" value="B3"/>
    <property type="match status" value="1"/>
</dbReference>
<evidence type="ECO:0000256" key="4">
    <source>
        <dbReference type="ARBA" id="ARBA00023163"/>
    </source>
</evidence>
<feature type="region of interest" description="Disordered" evidence="7">
    <location>
        <begin position="15"/>
        <end position="110"/>
    </location>
</feature>
<evidence type="ECO:0000256" key="5">
    <source>
        <dbReference type="ARBA" id="ARBA00023242"/>
    </source>
</evidence>
<dbReference type="Gene3D" id="2.40.330.10">
    <property type="entry name" value="DNA-binding pseudobarrel domain"/>
    <property type="match status" value="1"/>
</dbReference>
<dbReference type="PROSITE" id="PS50863">
    <property type="entry name" value="B3"/>
    <property type="match status" value="1"/>
</dbReference>
<accession>A0AAN7F3F3</accession>
<dbReference type="PANTHER" id="PTHR31391">
    <property type="entry name" value="B3 DOMAIN-CONTAINING PROTEIN OS11G0197600-RELATED"/>
    <property type="match status" value="1"/>
</dbReference>
<feature type="coiled-coil region" evidence="6">
    <location>
        <begin position="482"/>
        <end position="509"/>
    </location>
</feature>
<comment type="caution">
    <text evidence="9">The sequence shown here is derived from an EMBL/GenBank/DDBJ whole genome shotgun (WGS) entry which is preliminary data.</text>
</comment>
<evidence type="ECO:0000256" key="2">
    <source>
        <dbReference type="ARBA" id="ARBA00023015"/>
    </source>
</evidence>
<evidence type="ECO:0000313" key="10">
    <source>
        <dbReference type="Proteomes" id="UP001324115"/>
    </source>
</evidence>
<keyword evidence="10" id="KW-1185">Reference proteome</keyword>
<reference evidence="9 10" key="1">
    <citation type="journal article" date="2023" name="G3 (Bethesda)">
        <title>A haplotype-resolved chromosome-scale genome for Quercus rubra L. provides insights into the genetics of adaptive traits for red oak species.</title>
        <authorList>
            <person name="Kapoor B."/>
            <person name="Jenkins J."/>
            <person name="Schmutz J."/>
            <person name="Zhebentyayeva T."/>
            <person name="Kuelheim C."/>
            <person name="Coggeshall M."/>
            <person name="Heim C."/>
            <person name="Lasky J.R."/>
            <person name="Leites L."/>
            <person name="Islam-Faridi N."/>
            <person name="Romero-Severson J."/>
            <person name="DeLeo V.L."/>
            <person name="Lucas S.M."/>
            <person name="Lazic D."/>
            <person name="Gailing O."/>
            <person name="Carlson J."/>
            <person name="Staton M."/>
        </authorList>
    </citation>
    <scope>NUCLEOTIDE SEQUENCE [LARGE SCALE GENOMIC DNA]</scope>
    <source>
        <strain evidence="9">Pseudo-F2</strain>
    </source>
</reference>
<feature type="compositionally biased region" description="Basic residues" evidence="7">
    <location>
        <begin position="62"/>
        <end position="72"/>
    </location>
</feature>
<dbReference type="Proteomes" id="UP001324115">
    <property type="component" value="Unassembled WGS sequence"/>
</dbReference>
<dbReference type="CDD" id="cd10017">
    <property type="entry name" value="B3_DNA"/>
    <property type="match status" value="1"/>
</dbReference>
<dbReference type="GO" id="GO:0003677">
    <property type="term" value="F:DNA binding"/>
    <property type="evidence" value="ECO:0007669"/>
    <property type="project" value="UniProtKB-KW"/>
</dbReference>
<dbReference type="GO" id="GO:0005634">
    <property type="term" value="C:nucleus"/>
    <property type="evidence" value="ECO:0007669"/>
    <property type="project" value="UniProtKB-SubCell"/>
</dbReference>
<keyword evidence="2" id="KW-0805">Transcription regulation</keyword>
<feature type="domain" description="TF-B3" evidence="8">
    <location>
        <begin position="170"/>
        <end position="261"/>
    </location>
</feature>
<keyword evidence="3" id="KW-0238">DNA-binding</keyword>
<dbReference type="InterPro" id="IPR003340">
    <property type="entry name" value="B3_DNA-bd"/>
</dbReference>
<dbReference type="InterPro" id="IPR044837">
    <property type="entry name" value="REM16-like"/>
</dbReference>
<dbReference type="EMBL" id="JAXUIC010000006">
    <property type="protein sequence ID" value="KAK4584584.1"/>
    <property type="molecule type" value="Genomic_DNA"/>
</dbReference>
<evidence type="ECO:0000256" key="3">
    <source>
        <dbReference type="ARBA" id="ARBA00023125"/>
    </source>
</evidence>
<keyword evidence="5" id="KW-0539">Nucleus</keyword>
<dbReference type="PANTHER" id="PTHR31391:SF135">
    <property type="entry name" value="B3 DOMAIN-CONTAINING PROTEIN OS01G0234100-LIKE ISOFORM X1"/>
    <property type="match status" value="1"/>
</dbReference>
<feature type="compositionally biased region" description="Low complexity" evidence="7">
    <location>
        <begin position="88"/>
        <end position="101"/>
    </location>
</feature>
<proteinExistence type="predicted"/>
<keyword evidence="4" id="KW-0804">Transcription</keyword>
<dbReference type="InterPro" id="IPR015300">
    <property type="entry name" value="DNA-bd_pseudobarrel_sf"/>
</dbReference>
<organism evidence="9 10">
    <name type="scientific">Quercus rubra</name>
    <name type="common">Northern red oak</name>
    <name type="synonym">Quercus borealis</name>
    <dbReference type="NCBI Taxonomy" id="3512"/>
    <lineage>
        <taxon>Eukaryota</taxon>
        <taxon>Viridiplantae</taxon>
        <taxon>Streptophyta</taxon>
        <taxon>Embryophyta</taxon>
        <taxon>Tracheophyta</taxon>
        <taxon>Spermatophyta</taxon>
        <taxon>Magnoliopsida</taxon>
        <taxon>eudicotyledons</taxon>
        <taxon>Gunneridae</taxon>
        <taxon>Pentapetalae</taxon>
        <taxon>rosids</taxon>
        <taxon>fabids</taxon>
        <taxon>Fagales</taxon>
        <taxon>Fagaceae</taxon>
        <taxon>Quercus</taxon>
    </lineage>
</organism>